<proteinExistence type="predicted"/>
<protein>
    <submittedName>
        <fullName evidence="2">Uncharacterized protein</fullName>
    </submittedName>
</protein>
<feature type="region of interest" description="Disordered" evidence="1">
    <location>
        <begin position="1"/>
        <end position="20"/>
    </location>
</feature>
<dbReference type="Proteomes" id="UP000828390">
    <property type="component" value="Unassembled WGS sequence"/>
</dbReference>
<name>A0A9D4I386_DREPO</name>
<reference evidence="2" key="1">
    <citation type="journal article" date="2019" name="bioRxiv">
        <title>The Genome of the Zebra Mussel, Dreissena polymorpha: A Resource for Invasive Species Research.</title>
        <authorList>
            <person name="McCartney M.A."/>
            <person name="Auch B."/>
            <person name="Kono T."/>
            <person name="Mallez S."/>
            <person name="Zhang Y."/>
            <person name="Obille A."/>
            <person name="Becker A."/>
            <person name="Abrahante J.E."/>
            <person name="Garbe J."/>
            <person name="Badalamenti J.P."/>
            <person name="Herman A."/>
            <person name="Mangelson H."/>
            <person name="Liachko I."/>
            <person name="Sullivan S."/>
            <person name="Sone E.D."/>
            <person name="Koren S."/>
            <person name="Silverstein K.A.T."/>
            <person name="Beckman K.B."/>
            <person name="Gohl D.M."/>
        </authorList>
    </citation>
    <scope>NUCLEOTIDE SEQUENCE</scope>
    <source>
        <strain evidence="2">Duluth1</strain>
        <tissue evidence="2">Whole animal</tissue>
    </source>
</reference>
<organism evidence="2 3">
    <name type="scientific">Dreissena polymorpha</name>
    <name type="common">Zebra mussel</name>
    <name type="synonym">Mytilus polymorpha</name>
    <dbReference type="NCBI Taxonomy" id="45954"/>
    <lineage>
        <taxon>Eukaryota</taxon>
        <taxon>Metazoa</taxon>
        <taxon>Spiralia</taxon>
        <taxon>Lophotrochozoa</taxon>
        <taxon>Mollusca</taxon>
        <taxon>Bivalvia</taxon>
        <taxon>Autobranchia</taxon>
        <taxon>Heteroconchia</taxon>
        <taxon>Euheterodonta</taxon>
        <taxon>Imparidentia</taxon>
        <taxon>Neoheterodontei</taxon>
        <taxon>Myida</taxon>
        <taxon>Dreissenoidea</taxon>
        <taxon>Dreissenidae</taxon>
        <taxon>Dreissena</taxon>
    </lineage>
</organism>
<keyword evidence="3" id="KW-1185">Reference proteome</keyword>
<comment type="caution">
    <text evidence="2">The sequence shown here is derived from an EMBL/GenBank/DDBJ whole genome shotgun (WGS) entry which is preliminary data.</text>
</comment>
<reference evidence="2" key="2">
    <citation type="submission" date="2020-11" db="EMBL/GenBank/DDBJ databases">
        <authorList>
            <person name="McCartney M.A."/>
            <person name="Auch B."/>
            <person name="Kono T."/>
            <person name="Mallez S."/>
            <person name="Becker A."/>
            <person name="Gohl D.M."/>
            <person name="Silverstein K.A.T."/>
            <person name="Koren S."/>
            <person name="Bechman K.B."/>
            <person name="Herman A."/>
            <person name="Abrahante J.E."/>
            <person name="Garbe J."/>
        </authorList>
    </citation>
    <scope>NUCLEOTIDE SEQUENCE</scope>
    <source>
        <strain evidence="2">Duluth1</strain>
        <tissue evidence="2">Whole animal</tissue>
    </source>
</reference>
<sequence>MQSQSKGPDLRHHEQVKGVQSTFRQQVSNLVATMQDMGNPFEEQSDDLMISLLTQEILQMMLL</sequence>
<dbReference type="EMBL" id="JAIWYP010000011">
    <property type="protein sequence ID" value="KAH3740891.1"/>
    <property type="molecule type" value="Genomic_DNA"/>
</dbReference>
<gene>
    <name evidence="2" type="ORF">DPMN_047608</name>
</gene>
<evidence type="ECO:0000313" key="3">
    <source>
        <dbReference type="Proteomes" id="UP000828390"/>
    </source>
</evidence>
<accession>A0A9D4I386</accession>
<evidence type="ECO:0000313" key="2">
    <source>
        <dbReference type="EMBL" id="KAH3740891.1"/>
    </source>
</evidence>
<dbReference type="AlphaFoldDB" id="A0A9D4I386"/>
<evidence type="ECO:0000256" key="1">
    <source>
        <dbReference type="SAM" id="MobiDB-lite"/>
    </source>
</evidence>